<dbReference type="PANTHER" id="PTHR20988:SF2">
    <property type="entry name" value="TRANSMEMBRANE PROTEIN 183A-RELATED"/>
    <property type="match status" value="1"/>
</dbReference>
<evidence type="ECO:0000313" key="4">
    <source>
        <dbReference type="RefSeq" id="XP_025834628.1"/>
    </source>
</evidence>
<dbReference type="KEGG" id="apln:108739434"/>
<gene>
    <name evidence="2 3" type="primary">LOC108739434</name>
    <name evidence="4" type="synonym">LOC112905776</name>
</gene>
<dbReference type="GO" id="GO:0019005">
    <property type="term" value="C:SCF ubiquitin ligase complex"/>
    <property type="evidence" value="ECO:0007669"/>
    <property type="project" value="TreeGrafter"/>
</dbReference>
<sequence length="348" mass="40229">MSKSRTKLHKLKNNSLADVTINDFANSVKPVYRPKKLVSNVISVLHTIEKEKSWDEKEEYDSNFDFISQENEDGTFSLVAKARTNSTSDNKNMKENTGHVYPLDLWFLLSEYIRPEDISVFAAVCRHSYEVVKTVAFWRRLYDRFCKNAKNLPKVYQPDSINRVYGLKPTVIRALYCVYPPFVSRLLYLNGITKNDPNLLKHKQCILQWHEKKKKDWFYYFKLKDFIKPPHCSQGTYNHLNLIKVLGDISANPDENCTVLQVRSTNFVAIPIVLGLTLTSVSQPLSKGYCHHSLHLGFGSAIRSTTHNLQTENTCVIDPVIDLKILNWWHPLYPQSGKIQIMPCEEES</sequence>
<dbReference type="GO" id="GO:0031647">
    <property type="term" value="P:regulation of protein stability"/>
    <property type="evidence" value="ECO:0007669"/>
    <property type="project" value="TreeGrafter"/>
</dbReference>
<dbReference type="RefSeq" id="XP_018328839.1">
    <property type="nucleotide sequence ID" value="XM_018473337.2"/>
</dbReference>
<dbReference type="GeneID" id="108739434"/>
<keyword evidence="2 3" id="KW-0812">Transmembrane</keyword>
<dbReference type="InterPro" id="IPR026509">
    <property type="entry name" value="TMEM183"/>
</dbReference>
<dbReference type="OrthoDB" id="5955317at2759"/>
<dbReference type="KEGG" id="apln:112905776"/>
<keyword evidence="1" id="KW-1185">Reference proteome</keyword>
<dbReference type="AlphaFoldDB" id="A0A1W4X8X2"/>
<protein>
    <submittedName>
        <fullName evidence="2 3 4">Transmembrane protein 183</fullName>
    </submittedName>
</protein>
<dbReference type="RefSeq" id="XP_025834628.1">
    <property type="nucleotide sequence ID" value="XM_025978843.1"/>
</dbReference>
<evidence type="ECO:0000313" key="3">
    <source>
        <dbReference type="RefSeq" id="XP_018328839.1"/>
    </source>
</evidence>
<dbReference type="RefSeq" id="XP_018328838.1">
    <property type="nucleotide sequence ID" value="XM_018473336.2"/>
</dbReference>
<reference evidence="2 3" key="1">
    <citation type="submission" date="2025-04" db="UniProtKB">
        <authorList>
            <consortium name="RefSeq"/>
        </authorList>
    </citation>
    <scope>IDENTIFICATION</scope>
    <source>
        <tissue evidence="2 3">Entire body</tissue>
    </source>
</reference>
<keyword evidence="2 3" id="KW-0472">Membrane</keyword>
<dbReference type="PANTHER" id="PTHR20988">
    <property type="entry name" value="TRANSMEMBRANE PROTEIN 183A-RELATED"/>
    <property type="match status" value="1"/>
</dbReference>
<evidence type="ECO:0000313" key="1">
    <source>
        <dbReference type="Proteomes" id="UP000192223"/>
    </source>
</evidence>
<accession>A0A1W4X8X2</accession>
<dbReference type="Proteomes" id="UP000192223">
    <property type="component" value="Unplaced"/>
</dbReference>
<proteinExistence type="predicted"/>
<organism evidence="1 2">
    <name type="scientific">Agrilus planipennis</name>
    <name type="common">Emerald ash borer</name>
    <name type="synonym">Agrilus marcopoli</name>
    <dbReference type="NCBI Taxonomy" id="224129"/>
    <lineage>
        <taxon>Eukaryota</taxon>
        <taxon>Metazoa</taxon>
        <taxon>Ecdysozoa</taxon>
        <taxon>Arthropoda</taxon>
        <taxon>Hexapoda</taxon>
        <taxon>Insecta</taxon>
        <taxon>Pterygota</taxon>
        <taxon>Neoptera</taxon>
        <taxon>Endopterygota</taxon>
        <taxon>Coleoptera</taxon>
        <taxon>Polyphaga</taxon>
        <taxon>Elateriformia</taxon>
        <taxon>Buprestoidea</taxon>
        <taxon>Buprestidae</taxon>
        <taxon>Agrilinae</taxon>
        <taxon>Agrilus</taxon>
    </lineage>
</organism>
<dbReference type="STRING" id="224129.A0A1W4X8X2"/>
<evidence type="ECO:0000313" key="2">
    <source>
        <dbReference type="RefSeq" id="XP_018328838.1"/>
    </source>
</evidence>
<name>A0A1W4X8X2_AGRPL</name>